<evidence type="ECO:0000313" key="3">
    <source>
        <dbReference type="Proteomes" id="UP001165122"/>
    </source>
</evidence>
<protein>
    <recommendedName>
        <fullName evidence="4">Sfi1 spindle body domain-containing protein</fullName>
    </recommendedName>
</protein>
<dbReference type="AlphaFoldDB" id="A0A9W7B111"/>
<keyword evidence="3" id="KW-1185">Reference proteome</keyword>
<feature type="non-terminal residue" evidence="2">
    <location>
        <position position="282"/>
    </location>
</feature>
<evidence type="ECO:0008006" key="4">
    <source>
        <dbReference type="Google" id="ProtNLM"/>
    </source>
</evidence>
<comment type="caution">
    <text evidence="2">The sequence shown here is derived from an EMBL/GenBank/DDBJ whole genome shotgun (WGS) entry which is preliminary data.</text>
</comment>
<dbReference type="EMBL" id="BRXW01000963">
    <property type="protein sequence ID" value="GMH80146.1"/>
    <property type="molecule type" value="Genomic_DNA"/>
</dbReference>
<gene>
    <name evidence="2" type="ORF">TrLO_g6308</name>
</gene>
<organism evidence="2 3">
    <name type="scientific">Triparma laevis f. longispina</name>
    <dbReference type="NCBI Taxonomy" id="1714387"/>
    <lineage>
        <taxon>Eukaryota</taxon>
        <taxon>Sar</taxon>
        <taxon>Stramenopiles</taxon>
        <taxon>Ochrophyta</taxon>
        <taxon>Bolidophyceae</taxon>
        <taxon>Parmales</taxon>
        <taxon>Triparmaceae</taxon>
        <taxon>Triparma</taxon>
    </lineage>
</organism>
<dbReference type="Proteomes" id="UP001165122">
    <property type="component" value="Unassembled WGS sequence"/>
</dbReference>
<sequence length="282" mass="32729">RENELADEELKYASEADKKIEMAKRAAAEKKREAGLRTIQKLVHGALANTLHAWVSFVKQAKHEKLVLARFAAKMKHRHVAMCLMTWVEYVGQRDFLRRFMKKLIGGRVFKEKAHAISVWRTFVFNMRELEATTGSANMQELVENLNSKVLELEAQNSLLIGQLGSAKAAKADLAKKSMQRFIGQWKNKSLSMTMQAWKTYTTGAKEEKVKMVRFIKRMTQGWVVKCFEAWRDDIKGEKRNLFVIRKVAARMQNGLLTRVFNNWQMFVDEEKRNRVTLARFG</sequence>
<reference evidence="3" key="1">
    <citation type="journal article" date="2023" name="Commun. Biol.">
        <title>Genome analysis of Parmales, the sister group of diatoms, reveals the evolutionary specialization of diatoms from phago-mixotrophs to photoautotrophs.</title>
        <authorList>
            <person name="Ban H."/>
            <person name="Sato S."/>
            <person name="Yoshikawa S."/>
            <person name="Yamada K."/>
            <person name="Nakamura Y."/>
            <person name="Ichinomiya M."/>
            <person name="Sato N."/>
            <person name="Blanc-Mathieu R."/>
            <person name="Endo H."/>
            <person name="Kuwata A."/>
            <person name="Ogata H."/>
        </authorList>
    </citation>
    <scope>NUCLEOTIDE SEQUENCE [LARGE SCALE GENOMIC DNA]</scope>
    <source>
        <strain evidence="3">NIES 3700</strain>
    </source>
</reference>
<accession>A0A9W7B111</accession>
<keyword evidence="1" id="KW-0175">Coiled coil</keyword>
<evidence type="ECO:0000256" key="1">
    <source>
        <dbReference type="SAM" id="Coils"/>
    </source>
</evidence>
<feature type="coiled-coil region" evidence="1">
    <location>
        <begin position="136"/>
        <end position="163"/>
    </location>
</feature>
<name>A0A9W7B111_9STRA</name>
<evidence type="ECO:0000313" key="2">
    <source>
        <dbReference type="EMBL" id="GMH80146.1"/>
    </source>
</evidence>
<feature type="non-terminal residue" evidence="2">
    <location>
        <position position="1"/>
    </location>
</feature>
<proteinExistence type="predicted"/>